<keyword evidence="4" id="KW-0997">Cell inner membrane</keyword>
<keyword evidence="8 17" id="KW-0378">Hydrolase</keyword>
<evidence type="ECO:0000259" key="16">
    <source>
        <dbReference type="Pfam" id="PF03717"/>
    </source>
</evidence>
<protein>
    <submittedName>
        <fullName evidence="17">Penicillin-binding protein 2</fullName>
        <ecNumber evidence="17">3.4.16.4</ecNumber>
    </submittedName>
</protein>
<evidence type="ECO:0000256" key="12">
    <source>
        <dbReference type="ARBA" id="ARBA00023136"/>
    </source>
</evidence>
<feature type="domain" description="Penicillin-binding protein dimerisation" evidence="16">
    <location>
        <begin position="57"/>
        <end position="224"/>
    </location>
</feature>
<dbReference type="Gene3D" id="3.90.1310.10">
    <property type="entry name" value="Penicillin-binding protein 2a (Domain 2)"/>
    <property type="match status" value="1"/>
</dbReference>
<comment type="caution">
    <text evidence="17">The sequence shown here is derived from an EMBL/GenBank/DDBJ whole genome shotgun (WGS) entry which is preliminary data.</text>
</comment>
<feature type="domain" description="Penicillin-binding protein transpeptidase" evidence="15">
    <location>
        <begin position="257"/>
        <end position="577"/>
    </location>
</feature>
<dbReference type="InterPro" id="IPR036138">
    <property type="entry name" value="PBP_dimer_sf"/>
</dbReference>
<dbReference type="GO" id="GO:0008360">
    <property type="term" value="P:regulation of cell shape"/>
    <property type="evidence" value="ECO:0007669"/>
    <property type="project" value="UniProtKB-KW"/>
</dbReference>
<evidence type="ECO:0000259" key="15">
    <source>
        <dbReference type="Pfam" id="PF00905"/>
    </source>
</evidence>
<dbReference type="Pfam" id="PF03717">
    <property type="entry name" value="PBP_dimer"/>
    <property type="match status" value="1"/>
</dbReference>
<evidence type="ECO:0000256" key="7">
    <source>
        <dbReference type="ARBA" id="ARBA00022692"/>
    </source>
</evidence>
<dbReference type="GO" id="GO:0009252">
    <property type="term" value="P:peptidoglycan biosynthetic process"/>
    <property type="evidence" value="ECO:0007669"/>
    <property type="project" value="UniProtKB-KW"/>
</dbReference>
<evidence type="ECO:0000256" key="8">
    <source>
        <dbReference type="ARBA" id="ARBA00022801"/>
    </source>
</evidence>
<dbReference type="PANTHER" id="PTHR30627:SF2">
    <property type="entry name" value="PEPTIDOGLYCAN D,D-TRANSPEPTIDASE MRDA"/>
    <property type="match status" value="1"/>
</dbReference>
<evidence type="ECO:0000256" key="5">
    <source>
        <dbReference type="ARBA" id="ARBA00022645"/>
    </source>
</evidence>
<evidence type="ECO:0000256" key="9">
    <source>
        <dbReference type="ARBA" id="ARBA00022960"/>
    </source>
</evidence>
<dbReference type="InterPro" id="IPR050515">
    <property type="entry name" value="Beta-lactam/transpept"/>
</dbReference>
<dbReference type="InterPro" id="IPR005311">
    <property type="entry name" value="PBP_dimer"/>
</dbReference>
<name>A0A8J6Y9D0_9BACT</name>
<proteinExistence type="predicted"/>
<dbReference type="GO" id="GO:0071972">
    <property type="term" value="F:peptidoglycan L,D-transpeptidase activity"/>
    <property type="evidence" value="ECO:0007669"/>
    <property type="project" value="TreeGrafter"/>
</dbReference>
<dbReference type="SUPFAM" id="SSF56519">
    <property type="entry name" value="Penicillin binding protein dimerisation domain"/>
    <property type="match status" value="1"/>
</dbReference>
<evidence type="ECO:0000256" key="11">
    <source>
        <dbReference type="ARBA" id="ARBA00022989"/>
    </source>
</evidence>
<gene>
    <name evidence="17" type="primary">mrdA</name>
    <name evidence="17" type="ORF">IFJ97_06390</name>
</gene>
<keyword evidence="5 17" id="KW-0121">Carboxypeptidase</keyword>
<dbReference type="GO" id="GO:0009002">
    <property type="term" value="F:serine-type D-Ala-D-Ala carboxypeptidase activity"/>
    <property type="evidence" value="ECO:0007669"/>
    <property type="project" value="UniProtKB-EC"/>
</dbReference>
<feature type="region of interest" description="Disordered" evidence="14">
    <location>
        <begin position="580"/>
        <end position="607"/>
    </location>
</feature>
<accession>A0A8J6Y9D0</accession>
<dbReference type="GO" id="GO:0006508">
    <property type="term" value="P:proteolysis"/>
    <property type="evidence" value="ECO:0007669"/>
    <property type="project" value="UniProtKB-KW"/>
</dbReference>
<keyword evidence="12" id="KW-0472">Membrane</keyword>
<evidence type="ECO:0000256" key="14">
    <source>
        <dbReference type="SAM" id="MobiDB-lite"/>
    </source>
</evidence>
<dbReference type="EMBL" id="JACXWA010000109">
    <property type="protein sequence ID" value="MBD3870974.1"/>
    <property type="molecule type" value="Genomic_DNA"/>
</dbReference>
<dbReference type="GO" id="GO:0008658">
    <property type="term" value="F:penicillin binding"/>
    <property type="evidence" value="ECO:0007669"/>
    <property type="project" value="InterPro"/>
</dbReference>
<reference evidence="17 18" key="1">
    <citation type="submission" date="2020-08" db="EMBL/GenBank/DDBJ databases">
        <title>Acidobacteriota in marine sediments use diverse sulfur dissimilation pathways.</title>
        <authorList>
            <person name="Wasmund K."/>
        </authorList>
    </citation>
    <scope>NUCLEOTIDE SEQUENCE [LARGE SCALE GENOMIC DNA]</scope>
    <source>
        <strain evidence="17">MAG AM3-A</strain>
    </source>
</reference>
<keyword evidence="6" id="KW-0645">Protease</keyword>
<organism evidence="17 18">
    <name type="scientific">Candidatus Sulfomarinibacter kjeldsenii</name>
    <dbReference type="NCBI Taxonomy" id="2885994"/>
    <lineage>
        <taxon>Bacteria</taxon>
        <taxon>Pseudomonadati</taxon>
        <taxon>Acidobacteriota</taxon>
        <taxon>Thermoanaerobaculia</taxon>
        <taxon>Thermoanaerobaculales</taxon>
        <taxon>Candidatus Sulfomarinibacteraceae</taxon>
        <taxon>Candidatus Sulfomarinibacter</taxon>
    </lineage>
</organism>
<evidence type="ECO:0000313" key="17">
    <source>
        <dbReference type="EMBL" id="MBD3870974.1"/>
    </source>
</evidence>
<evidence type="ECO:0000256" key="13">
    <source>
        <dbReference type="ARBA" id="ARBA00023316"/>
    </source>
</evidence>
<dbReference type="EC" id="3.4.16.4" evidence="17"/>
<evidence type="ECO:0000313" key="18">
    <source>
        <dbReference type="Proteomes" id="UP000598633"/>
    </source>
</evidence>
<dbReference type="Proteomes" id="UP000598633">
    <property type="component" value="Unassembled WGS sequence"/>
</dbReference>
<keyword evidence="9" id="KW-0133">Cell shape</keyword>
<evidence type="ECO:0000256" key="3">
    <source>
        <dbReference type="ARBA" id="ARBA00022475"/>
    </source>
</evidence>
<keyword evidence="13" id="KW-0961">Cell wall biogenesis/degradation</keyword>
<evidence type="ECO:0000256" key="1">
    <source>
        <dbReference type="ARBA" id="ARBA00004167"/>
    </source>
</evidence>
<dbReference type="Pfam" id="PF00905">
    <property type="entry name" value="Transpeptidase"/>
    <property type="match status" value="1"/>
</dbReference>
<dbReference type="PANTHER" id="PTHR30627">
    <property type="entry name" value="PEPTIDOGLYCAN D,D-TRANSPEPTIDASE"/>
    <property type="match status" value="1"/>
</dbReference>
<dbReference type="AlphaFoldDB" id="A0A8J6Y9D0"/>
<dbReference type="InterPro" id="IPR012338">
    <property type="entry name" value="Beta-lactam/transpept-like"/>
</dbReference>
<keyword evidence="3" id="KW-1003">Cell membrane</keyword>
<evidence type="ECO:0000256" key="4">
    <source>
        <dbReference type="ARBA" id="ARBA00022519"/>
    </source>
</evidence>
<keyword evidence="10" id="KW-0573">Peptidoglycan synthesis</keyword>
<dbReference type="GO" id="GO:0005886">
    <property type="term" value="C:plasma membrane"/>
    <property type="evidence" value="ECO:0007669"/>
    <property type="project" value="UniProtKB-SubCell"/>
</dbReference>
<dbReference type="SUPFAM" id="SSF56601">
    <property type="entry name" value="beta-lactamase/transpeptidase-like"/>
    <property type="match status" value="1"/>
</dbReference>
<feature type="compositionally biased region" description="Pro residues" evidence="14">
    <location>
        <begin position="585"/>
        <end position="598"/>
    </location>
</feature>
<dbReference type="InterPro" id="IPR001460">
    <property type="entry name" value="PCN-bd_Tpept"/>
</dbReference>
<dbReference type="InterPro" id="IPR017790">
    <property type="entry name" value="Penicillin-binding_protein_2"/>
</dbReference>
<dbReference type="NCBIfam" id="TIGR03423">
    <property type="entry name" value="pbp2_mrdA"/>
    <property type="match status" value="1"/>
</dbReference>
<evidence type="ECO:0000256" key="2">
    <source>
        <dbReference type="ARBA" id="ARBA00004236"/>
    </source>
</evidence>
<keyword evidence="7" id="KW-0812">Transmembrane</keyword>
<evidence type="ECO:0000256" key="6">
    <source>
        <dbReference type="ARBA" id="ARBA00022670"/>
    </source>
</evidence>
<sequence>MELREDIGPLRRRTAFLFLLVFAALGLLHLRLADLQLVHGAEWRDLAENNRLRRLPLPGPRGWIYDRRGEVLAENVPSWELLLFPDEAENLHATGLFLARAGLTDAPTFNNRIAERRIGRMAPLVVGEDLSWNQVAAIRSHQSDYPELTVVSRFRRHYPSGKLTSHIVGHLQPVSREALESDPRLEPDSLVGATGIEVAEDSFISGRAGERWVMVSAVGRQLGVVSEVAPRAGHDVGLTLDVGLQKAAAAALGDQSGAVVALDPRSGAVRVLYSAPSFDPRVFGGRLSRSDWQALQENPQHPLQNRCLQGVYPPGSTIKPFLALGGLAEGLIDPNATVYCNGSVVLYGHRFRCWRRGGHGFVNLERSLAESCDVYFYLLGQRMGIEGMAKWLRRFGFGERSGIDLSFEAPGLIGTPEWSRQVRGTPWYPGEAVSVSIGQGPVLATAIQLARAYAILANRGESVTPHLVAAPSATPAFEKINPDHLAMISNALTEVVHGPSGTARRFASLPMAGKTGTAQVVRLQDGVDADDLPPEFRHHAWFVGWAPLDEPSLVVSVIVEHGGDGSSMAAPVAARVVEAHLGQPVSPPEPQSTPPPIRTPDNPQGAG</sequence>
<evidence type="ECO:0000256" key="10">
    <source>
        <dbReference type="ARBA" id="ARBA00022984"/>
    </source>
</evidence>
<dbReference type="Gene3D" id="3.40.710.10">
    <property type="entry name" value="DD-peptidase/beta-lactamase superfamily"/>
    <property type="match status" value="1"/>
</dbReference>
<dbReference type="GO" id="GO:0071555">
    <property type="term" value="P:cell wall organization"/>
    <property type="evidence" value="ECO:0007669"/>
    <property type="project" value="UniProtKB-KW"/>
</dbReference>
<comment type="subcellular location">
    <subcellularLocation>
        <location evidence="2">Cell membrane</location>
    </subcellularLocation>
    <subcellularLocation>
        <location evidence="1">Membrane</location>
        <topology evidence="1">Single-pass membrane protein</topology>
    </subcellularLocation>
</comment>
<keyword evidence="11" id="KW-1133">Transmembrane helix</keyword>